<sequence length="441" mass="47584">MQGLHYPVATTASDDDYDDDYDDDCDGIFDRCARGLETRGYALLSLSALRRSGGGGGSPTTTDVVVARAFDSARRALDAIPPPPGGRAAAATAATAATGPSPPLVDPSTDSGGWTGYHGAGVVHGRYNRFREGFVFSNGGAFDAATIASVRVIDDGGGWGRRRRRCVIVVRRFLPRHGPTIFRAMHDVADGVLGGDRTMAQHPPTIVLPRSDTVVDSARTSSVTMKTTTRRPSNSDDAVSVKERDRRKRGRRRISPPVVKESGKEAAEMLLPVHTDPSLISVVILDRARANEGGMGLEVFHPETGARNVDSGVGGGGSGGGGGGSWRVISHHGHEVAVIFMGSVLSYLTKGRIYSAARHRVVDRTSSRCRGVREDDRVGAERMAATLFVRPNGDAVMKMLPSRRLQFDDDAMYDKKEKSRPTFRVWNARVAKNYVSRRNKK</sequence>
<evidence type="ECO:0008006" key="4">
    <source>
        <dbReference type="Google" id="ProtNLM"/>
    </source>
</evidence>
<organism evidence="2 3">
    <name type="scientific">Stephanodiscus triporus</name>
    <dbReference type="NCBI Taxonomy" id="2934178"/>
    <lineage>
        <taxon>Eukaryota</taxon>
        <taxon>Sar</taxon>
        <taxon>Stramenopiles</taxon>
        <taxon>Ochrophyta</taxon>
        <taxon>Bacillariophyta</taxon>
        <taxon>Coscinodiscophyceae</taxon>
        <taxon>Thalassiosirophycidae</taxon>
        <taxon>Stephanodiscales</taxon>
        <taxon>Stephanodiscaceae</taxon>
        <taxon>Stephanodiscus</taxon>
    </lineage>
</organism>
<name>A0ABD3Q254_9STRA</name>
<dbReference type="InterPro" id="IPR027443">
    <property type="entry name" value="IPNS-like_sf"/>
</dbReference>
<keyword evidence="3" id="KW-1185">Reference proteome</keyword>
<comment type="caution">
    <text evidence="2">The sequence shown here is derived from an EMBL/GenBank/DDBJ whole genome shotgun (WGS) entry which is preliminary data.</text>
</comment>
<dbReference type="SUPFAM" id="SSF51197">
    <property type="entry name" value="Clavaminate synthase-like"/>
    <property type="match status" value="1"/>
</dbReference>
<evidence type="ECO:0000313" key="3">
    <source>
        <dbReference type="Proteomes" id="UP001530315"/>
    </source>
</evidence>
<protein>
    <recommendedName>
        <fullName evidence="4">Isopenicillin N synthase-like Fe(2+) 2OG dioxygenase domain-containing protein</fullName>
    </recommendedName>
</protein>
<dbReference type="EMBL" id="JALLAZ020000506">
    <property type="protein sequence ID" value="KAL3793726.1"/>
    <property type="molecule type" value="Genomic_DNA"/>
</dbReference>
<proteinExistence type="predicted"/>
<feature type="region of interest" description="Disordered" evidence="1">
    <location>
        <begin position="78"/>
        <end position="109"/>
    </location>
</feature>
<feature type="compositionally biased region" description="Basic residues" evidence="1">
    <location>
        <begin position="245"/>
        <end position="254"/>
    </location>
</feature>
<feature type="compositionally biased region" description="Low complexity" evidence="1">
    <location>
        <begin position="86"/>
        <end position="99"/>
    </location>
</feature>
<dbReference type="Proteomes" id="UP001530315">
    <property type="component" value="Unassembled WGS sequence"/>
</dbReference>
<dbReference type="AlphaFoldDB" id="A0ABD3Q254"/>
<dbReference type="Gene3D" id="2.60.120.330">
    <property type="entry name" value="B-lactam Antibiotic, Isopenicillin N Synthase, Chain"/>
    <property type="match status" value="1"/>
</dbReference>
<reference evidence="2 3" key="1">
    <citation type="submission" date="2024-10" db="EMBL/GenBank/DDBJ databases">
        <title>Updated reference genomes for cyclostephanoid diatoms.</title>
        <authorList>
            <person name="Roberts W.R."/>
            <person name="Alverson A.J."/>
        </authorList>
    </citation>
    <scope>NUCLEOTIDE SEQUENCE [LARGE SCALE GENOMIC DNA]</scope>
    <source>
        <strain evidence="2 3">AJA276-08</strain>
    </source>
</reference>
<evidence type="ECO:0000256" key="1">
    <source>
        <dbReference type="SAM" id="MobiDB-lite"/>
    </source>
</evidence>
<gene>
    <name evidence="2" type="ORF">ACHAW5_008073</name>
</gene>
<accession>A0ABD3Q254</accession>
<feature type="compositionally biased region" description="Polar residues" evidence="1">
    <location>
        <begin position="218"/>
        <end position="237"/>
    </location>
</feature>
<feature type="region of interest" description="Disordered" evidence="1">
    <location>
        <begin position="217"/>
        <end position="263"/>
    </location>
</feature>
<evidence type="ECO:0000313" key="2">
    <source>
        <dbReference type="EMBL" id="KAL3793726.1"/>
    </source>
</evidence>